<keyword evidence="8" id="KW-0106">Calcium</keyword>
<dbReference type="KEGG" id="gtt:GUITHDRAFT_104007"/>
<evidence type="ECO:0000313" key="15">
    <source>
        <dbReference type="EMBL" id="EKX50195.1"/>
    </source>
</evidence>
<dbReference type="PROSITE" id="PS50222">
    <property type="entry name" value="EF_HAND_2"/>
    <property type="match status" value="1"/>
</dbReference>
<dbReference type="GO" id="GO:0051560">
    <property type="term" value="P:mitochondrial calcium ion homeostasis"/>
    <property type="evidence" value="ECO:0007669"/>
    <property type="project" value="TreeGrafter"/>
</dbReference>
<comment type="similarity">
    <text evidence="13">Belongs to the MICU1 family. MICU1 subfamily.</text>
</comment>
<dbReference type="SUPFAM" id="SSF47473">
    <property type="entry name" value="EF-hand"/>
    <property type="match status" value="2"/>
</dbReference>
<organism evidence="15">
    <name type="scientific">Guillardia theta (strain CCMP2712)</name>
    <name type="common">Cryptophyte</name>
    <dbReference type="NCBI Taxonomy" id="905079"/>
    <lineage>
        <taxon>Eukaryota</taxon>
        <taxon>Cryptophyceae</taxon>
        <taxon>Pyrenomonadales</taxon>
        <taxon>Geminigeraceae</taxon>
        <taxon>Guillardia</taxon>
    </lineage>
</organism>
<dbReference type="HOGENOM" id="CLU_027103_2_0_1"/>
<feature type="domain" description="EF-hand" evidence="14">
    <location>
        <begin position="110"/>
        <end position="145"/>
    </location>
</feature>
<gene>
    <name evidence="15" type="ORF">GUITHDRAFT_104007</name>
</gene>
<keyword evidence="9" id="KW-0809">Transit peptide</keyword>
<dbReference type="GO" id="GO:1990246">
    <property type="term" value="C:uniplex complex"/>
    <property type="evidence" value="ECO:0007669"/>
    <property type="project" value="TreeGrafter"/>
</dbReference>
<dbReference type="eggNOG" id="KOG2643">
    <property type="taxonomic scope" value="Eukaryota"/>
</dbReference>
<dbReference type="Pfam" id="PF13833">
    <property type="entry name" value="EF-hand_8"/>
    <property type="match status" value="1"/>
</dbReference>
<dbReference type="CDD" id="cd00051">
    <property type="entry name" value="EFh"/>
    <property type="match status" value="1"/>
</dbReference>
<dbReference type="Pfam" id="PF13202">
    <property type="entry name" value="EF-hand_5"/>
    <property type="match status" value="1"/>
</dbReference>
<keyword evidence="10" id="KW-0406">Ion transport</keyword>
<dbReference type="GO" id="GO:0005758">
    <property type="term" value="C:mitochondrial intermembrane space"/>
    <property type="evidence" value="ECO:0007669"/>
    <property type="project" value="UniProtKB-SubCell"/>
</dbReference>
<evidence type="ECO:0000256" key="9">
    <source>
        <dbReference type="ARBA" id="ARBA00022946"/>
    </source>
</evidence>
<dbReference type="EMBL" id="JH992979">
    <property type="protein sequence ID" value="EKX50195.1"/>
    <property type="molecule type" value="Genomic_DNA"/>
</dbReference>
<dbReference type="GO" id="GO:0005509">
    <property type="term" value="F:calcium ion binding"/>
    <property type="evidence" value="ECO:0007669"/>
    <property type="project" value="InterPro"/>
</dbReference>
<evidence type="ECO:0000256" key="6">
    <source>
        <dbReference type="ARBA" id="ARBA00022737"/>
    </source>
</evidence>
<evidence type="ECO:0000256" key="5">
    <source>
        <dbReference type="ARBA" id="ARBA00022723"/>
    </source>
</evidence>
<keyword evidence="5" id="KW-0479">Metal-binding</keyword>
<evidence type="ECO:0000313" key="17">
    <source>
        <dbReference type="Proteomes" id="UP000011087"/>
    </source>
</evidence>
<evidence type="ECO:0000256" key="3">
    <source>
        <dbReference type="ARBA" id="ARBA00022448"/>
    </source>
</evidence>
<dbReference type="InterPro" id="IPR039800">
    <property type="entry name" value="MICU1/2/3"/>
</dbReference>
<dbReference type="RefSeq" id="XP_005837175.1">
    <property type="nucleotide sequence ID" value="XM_005837118.1"/>
</dbReference>
<dbReference type="PANTHER" id="PTHR12294">
    <property type="entry name" value="EF HAND DOMAIN FAMILY A1,A2-RELATED"/>
    <property type="match status" value="1"/>
</dbReference>
<evidence type="ECO:0000313" key="16">
    <source>
        <dbReference type="EnsemblProtists" id="EKX50195"/>
    </source>
</evidence>
<dbReference type="InterPro" id="IPR002048">
    <property type="entry name" value="EF_hand_dom"/>
</dbReference>
<evidence type="ECO:0000256" key="11">
    <source>
        <dbReference type="ARBA" id="ARBA00023128"/>
    </source>
</evidence>
<dbReference type="Pfam" id="PF00036">
    <property type="entry name" value="EF-hand_1"/>
    <property type="match status" value="1"/>
</dbReference>
<dbReference type="GeneID" id="17307021"/>
<reference evidence="16" key="3">
    <citation type="submission" date="2015-06" db="UniProtKB">
        <authorList>
            <consortium name="EnsemblProtists"/>
        </authorList>
    </citation>
    <scope>IDENTIFICATION</scope>
</reference>
<keyword evidence="6" id="KW-0677">Repeat</keyword>
<reference evidence="15 17" key="1">
    <citation type="journal article" date="2012" name="Nature">
        <title>Algal genomes reveal evolutionary mosaicism and the fate of nucleomorphs.</title>
        <authorList>
            <consortium name="DOE Joint Genome Institute"/>
            <person name="Curtis B.A."/>
            <person name="Tanifuji G."/>
            <person name="Burki F."/>
            <person name="Gruber A."/>
            <person name="Irimia M."/>
            <person name="Maruyama S."/>
            <person name="Arias M.C."/>
            <person name="Ball S.G."/>
            <person name="Gile G.H."/>
            <person name="Hirakawa Y."/>
            <person name="Hopkins J.F."/>
            <person name="Kuo A."/>
            <person name="Rensing S.A."/>
            <person name="Schmutz J."/>
            <person name="Symeonidi A."/>
            <person name="Elias M."/>
            <person name="Eveleigh R.J."/>
            <person name="Herman E.K."/>
            <person name="Klute M.J."/>
            <person name="Nakayama T."/>
            <person name="Obornik M."/>
            <person name="Reyes-Prieto A."/>
            <person name="Armbrust E.V."/>
            <person name="Aves S.J."/>
            <person name="Beiko R.G."/>
            <person name="Coutinho P."/>
            <person name="Dacks J.B."/>
            <person name="Durnford D.G."/>
            <person name="Fast N.M."/>
            <person name="Green B.R."/>
            <person name="Grisdale C.J."/>
            <person name="Hempel F."/>
            <person name="Henrissat B."/>
            <person name="Hoppner M.P."/>
            <person name="Ishida K."/>
            <person name="Kim E."/>
            <person name="Koreny L."/>
            <person name="Kroth P.G."/>
            <person name="Liu Y."/>
            <person name="Malik S.B."/>
            <person name="Maier U.G."/>
            <person name="McRose D."/>
            <person name="Mock T."/>
            <person name="Neilson J.A."/>
            <person name="Onodera N.T."/>
            <person name="Poole A.M."/>
            <person name="Pritham E.J."/>
            <person name="Richards T.A."/>
            <person name="Rocap G."/>
            <person name="Roy S.W."/>
            <person name="Sarai C."/>
            <person name="Schaack S."/>
            <person name="Shirato S."/>
            <person name="Slamovits C.H."/>
            <person name="Spencer D.F."/>
            <person name="Suzuki S."/>
            <person name="Worden A.Z."/>
            <person name="Zauner S."/>
            <person name="Barry K."/>
            <person name="Bell C."/>
            <person name="Bharti A.K."/>
            <person name="Crow J.A."/>
            <person name="Grimwood J."/>
            <person name="Kramer R."/>
            <person name="Lindquist E."/>
            <person name="Lucas S."/>
            <person name="Salamov A."/>
            <person name="McFadden G.I."/>
            <person name="Lane C.E."/>
            <person name="Keeling P.J."/>
            <person name="Gray M.W."/>
            <person name="Grigoriev I.V."/>
            <person name="Archibald J.M."/>
        </authorList>
    </citation>
    <scope>NUCLEOTIDE SEQUENCE</scope>
    <source>
        <strain evidence="15 17">CCMP2712</strain>
    </source>
</reference>
<keyword evidence="17" id="KW-1185">Reference proteome</keyword>
<proteinExistence type="inferred from homology"/>
<dbReference type="Proteomes" id="UP000011087">
    <property type="component" value="Unassembled WGS sequence"/>
</dbReference>
<dbReference type="OMA" id="YPEYMFF"/>
<accession>L1JPS5</accession>
<evidence type="ECO:0000256" key="12">
    <source>
        <dbReference type="ARBA" id="ARBA00023136"/>
    </source>
</evidence>
<dbReference type="AlphaFoldDB" id="L1JPS5"/>
<dbReference type="GO" id="GO:0036444">
    <property type="term" value="P:calcium import into the mitochondrion"/>
    <property type="evidence" value="ECO:0007669"/>
    <property type="project" value="TreeGrafter"/>
</dbReference>
<dbReference type="PANTHER" id="PTHR12294:SF1">
    <property type="entry name" value="CALCIUM UPTAKE PROTEIN 1, MITOCHONDRIAL"/>
    <property type="match status" value="1"/>
</dbReference>
<evidence type="ECO:0000256" key="4">
    <source>
        <dbReference type="ARBA" id="ARBA00022568"/>
    </source>
</evidence>
<dbReference type="EnsemblProtists" id="EKX50195">
    <property type="protein sequence ID" value="EKX50195"/>
    <property type="gene ID" value="GUITHDRAFT_104007"/>
</dbReference>
<sequence length="368" mass="41755">MQRPTLTEASILPSKTDIQQGYEERIKAFSAPEKVFQLFASVKHEGEALMTPSDFLRSLHPNLMHENAKGKKPSARAAKAARRLFQMVDIDSDGLVSFHEYVFFMTLISIPENRFRTMFCMFDLDRSGEIDEQEFAAMMRVLKSKSPIGLASRVDVVSTSNKVKQQKKKAAELNRDRYPILFGKHGNRKLTYPKFARYLLDLQEDIATLEFDGLNPDADDTISSKDFALSLVSHVYPKQFRVYKGKIEALAESRIGFKDYMAFNKMLKSVEEISSAIDTFSEANSGNFGREHLIHASVAVSNVELSSEVADVLMHVFSDKGKGTLNQEEFLTVMKLKRHYGANRKRQVDVGSFFKCMRTCTKNNLTLV</sequence>
<evidence type="ECO:0000256" key="8">
    <source>
        <dbReference type="ARBA" id="ARBA00022837"/>
    </source>
</evidence>
<keyword evidence="12" id="KW-0472">Membrane</keyword>
<dbReference type="SMART" id="SM00054">
    <property type="entry name" value="EFh"/>
    <property type="match status" value="3"/>
</dbReference>
<evidence type="ECO:0000256" key="1">
    <source>
        <dbReference type="ARBA" id="ARBA00004273"/>
    </source>
</evidence>
<evidence type="ECO:0000256" key="2">
    <source>
        <dbReference type="ARBA" id="ARBA00004569"/>
    </source>
</evidence>
<keyword evidence="3" id="KW-0813">Transport</keyword>
<protein>
    <recommendedName>
        <fullName evidence="14">EF-hand domain-containing protein</fullName>
    </recommendedName>
</protein>
<evidence type="ECO:0000256" key="10">
    <source>
        <dbReference type="ARBA" id="ARBA00023065"/>
    </source>
</evidence>
<evidence type="ECO:0000256" key="7">
    <source>
        <dbReference type="ARBA" id="ARBA00022792"/>
    </source>
</evidence>
<evidence type="ECO:0000256" key="13">
    <source>
        <dbReference type="ARBA" id="ARBA00038333"/>
    </source>
</evidence>
<evidence type="ECO:0000259" key="14">
    <source>
        <dbReference type="PROSITE" id="PS50222"/>
    </source>
</evidence>
<keyword evidence="7" id="KW-0999">Mitochondrion inner membrane</keyword>
<dbReference type="OrthoDB" id="186625at2759"/>
<dbReference type="PaxDb" id="55529-EKX50195"/>
<name>L1JPS5_GUITC</name>
<dbReference type="InterPro" id="IPR011992">
    <property type="entry name" value="EF-hand-dom_pair"/>
</dbReference>
<keyword evidence="4" id="KW-0109">Calcium transport</keyword>
<reference evidence="17" key="2">
    <citation type="submission" date="2012-11" db="EMBL/GenBank/DDBJ databases">
        <authorList>
            <person name="Kuo A."/>
            <person name="Curtis B.A."/>
            <person name="Tanifuji G."/>
            <person name="Burki F."/>
            <person name="Gruber A."/>
            <person name="Irimia M."/>
            <person name="Maruyama S."/>
            <person name="Arias M.C."/>
            <person name="Ball S.G."/>
            <person name="Gile G.H."/>
            <person name="Hirakawa Y."/>
            <person name="Hopkins J.F."/>
            <person name="Rensing S.A."/>
            <person name="Schmutz J."/>
            <person name="Symeonidi A."/>
            <person name="Elias M."/>
            <person name="Eveleigh R.J."/>
            <person name="Herman E.K."/>
            <person name="Klute M.J."/>
            <person name="Nakayama T."/>
            <person name="Obornik M."/>
            <person name="Reyes-Prieto A."/>
            <person name="Armbrust E.V."/>
            <person name="Aves S.J."/>
            <person name="Beiko R.G."/>
            <person name="Coutinho P."/>
            <person name="Dacks J.B."/>
            <person name="Durnford D.G."/>
            <person name="Fast N.M."/>
            <person name="Green B.R."/>
            <person name="Grisdale C."/>
            <person name="Hempe F."/>
            <person name="Henrissat B."/>
            <person name="Hoppner M.P."/>
            <person name="Ishida K.-I."/>
            <person name="Kim E."/>
            <person name="Koreny L."/>
            <person name="Kroth P.G."/>
            <person name="Liu Y."/>
            <person name="Malik S.-B."/>
            <person name="Maier U.G."/>
            <person name="McRose D."/>
            <person name="Mock T."/>
            <person name="Neilson J.A."/>
            <person name="Onodera N.T."/>
            <person name="Poole A.M."/>
            <person name="Pritham E.J."/>
            <person name="Richards T.A."/>
            <person name="Rocap G."/>
            <person name="Roy S.W."/>
            <person name="Sarai C."/>
            <person name="Schaack S."/>
            <person name="Shirato S."/>
            <person name="Slamovits C.H."/>
            <person name="Spencer D.F."/>
            <person name="Suzuki S."/>
            <person name="Worden A.Z."/>
            <person name="Zauner S."/>
            <person name="Barry K."/>
            <person name="Bell C."/>
            <person name="Bharti A.K."/>
            <person name="Crow J.A."/>
            <person name="Grimwood J."/>
            <person name="Kramer R."/>
            <person name="Lindquist E."/>
            <person name="Lucas S."/>
            <person name="Salamov A."/>
            <person name="McFadden G.I."/>
            <person name="Lane C.E."/>
            <person name="Keeling P.J."/>
            <person name="Gray M.W."/>
            <person name="Grigoriev I.V."/>
            <person name="Archibald J.M."/>
        </authorList>
    </citation>
    <scope>NUCLEOTIDE SEQUENCE</scope>
    <source>
        <strain evidence="17">CCMP2712</strain>
    </source>
</reference>
<dbReference type="Gene3D" id="1.10.238.10">
    <property type="entry name" value="EF-hand"/>
    <property type="match status" value="2"/>
</dbReference>
<dbReference type="PROSITE" id="PS00018">
    <property type="entry name" value="EF_HAND_1"/>
    <property type="match status" value="1"/>
</dbReference>
<dbReference type="InterPro" id="IPR018247">
    <property type="entry name" value="EF_Hand_1_Ca_BS"/>
</dbReference>
<comment type="subcellular location">
    <subcellularLocation>
        <location evidence="1">Mitochondrion inner membrane</location>
    </subcellularLocation>
    <subcellularLocation>
        <location evidence="2">Mitochondrion intermembrane space</location>
    </subcellularLocation>
</comment>
<dbReference type="STRING" id="905079.L1JPS5"/>
<keyword evidence="11" id="KW-0496">Mitochondrion</keyword>